<sequence>MTIFGVGGLVAFIVFIVILSNLRKVVPTNEVHIAQGKKTSKAYGRGFDAGNVYIDWPSWVPALGVEVQKLPISIFTIKVDQYKAYDSGKVPFIVDVTAFFVIKEPEIAAQKIFHIEELKEHLNETLKGVIRKTLASKDIIEIMESRVEIKEEFYKEVLDSVVSWGVDLKNVEFMDIRDPETGESRVISNIMQKKRSEIESESQIEVSENQKRTIIEKENKESEARARAAEAKSKADIVEYDSQRESGLKKLENERVTENFEIEKEEELNLKKEISRQKMFEAQKSTREKELMIEQLEEERNAEISKRTEIIKAEEIRDRRKIEVESEKYITETNAEAERLKIESLAEAEAKRIQSLAEAKAREVNYIGTAEARNKEEMAEALNKFKPEALNFMIKQLEADISQVVDLEKARALNNADIKIVSTGDNGTSGINSFMDLFSSNGGANIGAMVETFKKTVGEEKFNNIVNNFKQINDKQEESV</sequence>
<reference evidence="7 8" key="1">
    <citation type="journal article" date="2021" name="Nat. Commun.">
        <title>Reductive evolution and unique predatory mode in the CPR bacterium Vampirococcus lugosii.</title>
        <authorList>
            <person name="Moreira D."/>
            <person name="Zivanovic Y."/>
            <person name="Lopez-Archilla A.I."/>
            <person name="Iniesto M."/>
            <person name="Lopez-Garcia P."/>
        </authorList>
    </citation>
    <scope>NUCLEOTIDE SEQUENCE [LARGE SCALE GENOMIC DNA]</scope>
    <source>
        <strain evidence="7">Chiprana</strain>
    </source>
</reference>
<accession>A0ABS5QMI2</accession>
<dbReference type="InterPro" id="IPR001107">
    <property type="entry name" value="Band_7"/>
</dbReference>
<keyword evidence="8" id="KW-1185">Reference proteome</keyword>
<dbReference type="Pfam" id="PF01145">
    <property type="entry name" value="Band_7"/>
    <property type="match status" value="1"/>
</dbReference>
<dbReference type="InterPro" id="IPR036013">
    <property type="entry name" value="Band_7/SPFH_dom_sf"/>
</dbReference>
<keyword evidence="3" id="KW-1003">Cell membrane</keyword>
<feature type="coiled-coil region" evidence="5">
    <location>
        <begin position="212"/>
        <end position="313"/>
    </location>
</feature>
<comment type="similarity">
    <text evidence="2">Belongs to the band 7/mec-2 family. Flotillin subfamily.</text>
</comment>
<evidence type="ECO:0000256" key="2">
    <source>
        <dbReference type="ARBA" id="ARBA00007161"/>
    </source>
</evidence>
<dbReference type="Proteomes" id="UP000680365">
    <property type="component" value="Unassembled WGS sequence"/>
</dbReference>
<evidence type="ECO:0000256" key="1">
    <source>
        <dbReference type="ARBA" id="ARBA00004236"/>
    </source>
</evidence>
<comment type="caution">
    <text evidence="7">The sequence shown here is derived from an EMBL/GenBank/DDBJ whole genome shotgun (WGS) entry which is preliminary data.</text>
</comment>
<organism evidence="7 8">
    <name type="scientific">Candidatus Vampirococcus lugosii</name>
    <dbReference type="NCBI Taxonomy" id="2789015"/>
    <lineage>
        <taxon>Bacteria</taxon>
        <taxon>Candidatus Absconditibacteriota</taxon>
        <taxon>Vampirococcus</taxon>
    </lineage>
</organism>
<comment type="subcellular location">
    <subcellularLocation>
        <location evidence="1">Cell membrane</location>
    </subcellularLocation>
</comment>
<feature type="domain" description="Band 7" evidence="6">
    <location>
        <begin position="25"/>
        <end position="211"/>
    </location>
</feature>
<dbReference type="PANTHER" id="PTHR13806:SF31">
    <property type="entry name" value="FLOTILLIN-LIKE PROTEIN 1-RELATED"/>
    <property type="match status" value="1"/>
</dbReference>
<evidence type="ECO:0000259" key="6">
    <source>
        <dbReference type="Pfam" id="PF01145"/>
    </source>
</evidence>
<evidence type="ECO:0000256" key="4">
    <source>
        <dbReference type="ARBA" id="ARBA00023136"/>
    </source>
</evidence>
<evidence type="ECO:0000313" key="8">
    <source>
        <dbReference type="Proteomes" id="UP000680365"/>
    </source>
</evidence>
<proteinExistence type="inferred from homology"/>
<dbReference type="PANTHER" id="PTHR13806">
    <property type="entry name" value="FLOTILLIN-RELATED"/>
    <property type="match status" value="1"/>
</dbReference>
<dbReference type="InterPro" id="IPR027705">
    <property type="entry name" value="Flotillin_fam"/>
</dbReference>
<dbReference type="SUPFAM" id="SSF117892">
    <property type="entry name" value="Band 7/SPFH domain"/>
    <property type="match status" value="1"/>
</dbReference>
<name>A0ABS5QMI2_9BACT</name>
<keyword evidence="4" id="KW-0472">Membrane</keyword>
<dbReference type="RefSeq" id="WP_213349698.1">
    <property type="nucleotide sequence ID" value="NZ_JAEDAM010000064.1"/>
</dbReference>
<evidence type="ECO:0000313" key="7">
    <source>
        <dbReference type="EMBL" id="MBS8122277.1"/>
    </source>
</evidence>
<dbReference type="Gene3D" id="3.30.479.30">
    <property type="entry name" value="Band 7 domain"/>
    <property type="match status" value="1"/>
</dbReference>
<protein>
    <submittedName>
        <fullName evidence="7">SPFH domain-containing protein</fullName>
    </submittedName>
</protein>
<keyword evidence="5" id="KW-0175">Coiled coil</keyword>
<evidence type="ECO:0000256" key="5">
    <source>
        <dbReference type="SAM" id="Coils"/>
    </source>
</evidence>
<gene>
    <name evidence="7" type="ORF">VAMP_247n64</name>
</gene>
<dbReference type="EMBL" id="JAEDAM010000064">
    <property type="protein sequence ID" value="MBS8122277.1"/>
    <property type="molecule type" value="Genomic_DNA"/>
</dbReference>
<evidence type="ECO:0000256" key="3">
    <source>
        <dbReference type="ARBA" id="ARBA00022475"/>
    </source>
</evidence>